<keyword evidence="2" id="KW-1133">Transmembrane helix</keyword>
<keyword evidence="2" id="KW-0472">Membrane</keyword>
<evidence type="ECO:0000256" key="1">
    <source>
        <dbReference type="SAM" id="Coils"/>
    </source>
</evidence>
<reference evidence="3" key="1">
    <citation type="submission" date="2020-08" db="EMBL/GenBank/DDBJ databases">
        <title>Sequencing the genomes of 1000 actinobacteria strains.</title>
        <authorList>
            <person name="Klenk H.-P."/>
        </authorList>
    </citation>
    <scope>NUCLEOTIDE SEQUENCE [LARGE SCALE GENOMIC DNA]</scope>
    <source>
        <strain evidence="3">DSM 27064</strain>
    </source>
</reference>
<comment type="caution">
    <text evidence="3">The sequence shown here is derived from an EMBL/GenBank/DDBJ whole genome shotgun (WGS) entry which is preliminary data.</text>
</comment>
<dbReference type="Proteomes" id="UP000571183">
    <property type="component" value="Unassembled WGS sequence"/>
</dbReference>
<feature type="coiled-coil region" evidence="1">
    <location>
        <begin position="53"/>
        <end position="94"/>
    </location>
</feature>
<accession>A0A840DR39</accession>
<evidence type="ECO:0000313" key="4">
    <source>
        <dbReference type="Proteomes" id="UP000571183"/>
    </source>
</evidence>
<sequence>MSETLILGLISLASAFFTVVFPWLSSRRVAENETRKNDAAAEVSLAGAWRELVDPLREEIAQLRDRTATLQEKVDKQEQQLLAQRSQLQQQEQHEALLRHELSKVFDWVDRGALPPPPARPAWLKPQ</sequence>
<proteinExistence type="predicted"/>
<dbReference type="RefSeq" id="WP_183304662.1">
    <property type="nucleotide sequence ID" value="NZ_JACIFD010000008.1"/>
</dbReference>
<dbReference type="EMBL" id="JACIFD010000008">
    <property type="protein sequence ID" value="MBB4071636.1"/>
    <property type="molecule type" value="Genomic_DNA"/>
</dbReference>
<evidence type="ECO:0000256" key="2">
    <source>
        <dbReference type="SAM" id="Phobius"/>
    </source>
</evidence>
<keyword evidence="2" id="KW-0812">Transmembrane</keyword>
<gene>
    <name evidence="3" type="ORF">F5897_000948</name>
</gene>
<name>A0A840DR39_9MICO</name>
<dbReference type="AlphaFoldDB" id="A0A840DR39"/>
<protein>
    <submittedName>
        <fullName evidence="3">Septal ring factor EnvC (AmiA/AmiB activator)</fullName>
    </submittedName>
</protein>
<evidence type="ECO:0000313" key="3">
    <source>
        <dbReference type="EMBL" id="MBB4071636.1"/>
    </source>
</evidence>
<keyword evidence="4" id="KW-1185">Reference proteome</keyword>
<organism evidence="3 4">
    <name type="scientific">Canibacter oris</name>
    <dbReference type="NCBI Taxonomy" id="1365628"/>
    <lineage>
        <taxon>Bacteria</taxon>
        <taxon>Bacillati</taxon>
        <taxon>Actinomycetota</taxon>
        <taxon>Actinomycetes</taxon>
        <taxon>Micrococcales</taxon>
        <taxon>Microbacteriaceae</taxon>
        <taxon>Canibacter</taxon>
    </lineage>
</organism>
<keyword evidence="1" id="KW-0175">Coiled coil</keyword>
<feature type="transmembrane region" description="Helical" evidence="2">
    <location>
        <begin position="6"/>
        <end position="25"/>
    </location>
</feature>